<dbReference type="InterPro" id="IPR036514">
    <property type="entry name" value="SGNH_hydro_sf"/>
</dbReference>
<protein>
    <submittedName>
        <fullName evidence="1">Uncharacterized protein</fullName>
    </submittedName>
</protein>
<accession>L8JNP5</accession>
<comment type="caution">
    <text evidence="1">The sequence shown here is derived from an EMBL/GenBank/DDBJ whole genome shotgun (WGS) entry which is preliminary data.</text>
</comment>
<dbReference type="Proteomes" id="UP000011135">
    <property type="component" value="Unassembled WGS sequence"/>
</dbReference>
<dbReference type="RefSeq" id="WP_009580948.1">
    <property type="nucleotide sequence ID" value="NZ_AMZN01000051.1"/>
</dbReference>
<dbReference type="AlphaFoldDB" id="L8JNP5"/>
<dbReference type="EMBL" id="AMZN01000051">
    <property type="protein sequence ID" value="ELR70591.1"/>
    <property type="molecule type" value="Genomic_DNA"/>
</dbReference>
<name>L8JNP5_9BACT</name>
<keyword evidence="2" id="KW-1185">Reference proteome</keyword>
<dbReference type="STRING" id="1237149.C900_03572"/>
<dbReference type="OrthoDB" id="9204540at2"/>
<evidence type="ECO:0000313" key="1">
    <source>
        <dbReference type="EMBL" id="ELR70591.1"/>
    </source>
</evidence>
<dbReference type="SUPFAM" id="SSF52266">
    <property type="entry name" value="SGNH hydrolase"/>
    <property type="match status" value="1"/>
</dbReference>
<reference evidence="1 2" key="1">
    <citation type="submission" date="2012-12" db="EMBL/GenBank/DDBJ databases">
        <title>Genome assembly of Fulvivirga imtechensis AK7.</title>
        <authorList>
            <person name="Nupur N."/>
            <person name="Khatri I."/>
            <person name="Kumar R."/>
            <person name="Subramanian S."/>
            <person name="Pinnaka A."/>
        </authorList>
    </citation>
    <scope>NUCLEOTIDE SEQUENCE [LARGE SCALE GENOMIC DNA]</scope>
    <source>
        <strain evidence="1 2">AK7</strain>
    </source>
</reference>
<evidence type="ECO:0000313" key="2">
    <source>
        <dbReference type="Proteomes" id="UP000011135"/>
    </source>
</evidence>
<dbReference type="Gene3D" id="3.40.50.1110">
    <property type="entry name" value="SGNH hydrolase"/>
    <property type="match status" value="1"/>
</dbReference>
<dbReference type="eggNOG" id="ENOG5033CKF">
    <property type="taxonomic scope" value="Bacteria"/>
</dbReference>
<organism evidence="1 2">
    <name type="scientific">Fulvivirga imtechensis AK7</name>
    <dbReference type="NCBI Taxonomy" id="1237149"/>
    <lineage>
        <taxon>Bacteria</taxon>
        <taxon>Pseudomonadati</taxon>
        <taxon>Bacteroidota</taxon>
        <taxon>Cytophagia</taxon>
        <taxon>Cytophagales</taxon>
        <taxon>Fulvivirgaceae</taxon>
        <taxon>Fulvivirga</taxon>
    </lineage>
</organism>
<dbReference type="GO" id="GO:0016788">
    <property type="term" value="F:hydrolase activity, acting on ester bonds"/>
    <property type="evidence" value="ECO:0007669"/>
    <property type="project" value="UniProtKB-ARBA"/>
</dbReference>
<gene>
    <name evidence="1" type="ORF">C900_03572</name>
</gene>
<sequence>MKVLILTDSLSLPRAYQGGKVEWEDTYVSLLKRSRQDIEFIQVGIGGATIAELYRALNYYVHANPQLIILHAGIVDCAPRALTNFEKKVVSRLGLEKVVKRLSRRLRKARKLTYTSRDNFQKTIRRIKNKFLELPLVSIGIIPARPE</sequence>
<proteinExistence type="predicted"/>
<dbReference type="CDD" id="cd00229">
    <property type="entry name" value="SGNH_hydrolase"/>
    <property type="match status" value="1"/>
</dbReference>